<dbReference type="AlphaFoldDB" id="A0AB39YMY5"/>
<organism evidence="1">
    <name type="scientific">Paenarthrobacter sp. AMU7</name>
    <dbReference type="NCBI Taxonomy" id="3162492"/>
    <lineage>
        <taxon>Bacteria</taxon>
        <taxon>Bacillati</taxon>
        <taxon>Actinomycetota</taxon>
        <taxon>Actinomycetes</taxon>
        <taxon>Micrococcales</taxon>
        <taxon>Micrococcaceae</taxon>
        <taxon>Paenarthrobacter</taxon>
    </lineage>
</organism>
<dbReference type="RefSeq" id="WP_369745676.1">
    <property type="nucleotide sequence ID" value="NZ_CP165735.1"/>
</dbReference>
<accession>A0AB39YMY5</accession>
<reference evidence="1" key="1">
    <citation type="submission" date="2024-07" db="EMBL/GenBank/DDBJ databases">
        <authorList>
            <person name="Li J."/>
            <person name="Wei H."/>
            <person name="Ma J."/>
        </authorList>
    </citation>
    <scope>NUCLEOTIDE SEQUENCE</scope>
    <source>
        <strain evidence="1">AMU7</strain>
    </source>
</reference>
<proteinExistence type="predicted"/>
<dbReference type="EMBL" id="CP165735">
    <property type="protein sequence ID" value="XDV71715.1"/>
    <property type="molecule type" value="Genomic_DNA"/>
</dbReference>
<protein>
    <submittedName>
        <fullName evidence="1">Uncharacterized protein</fullName>
    </submittedName>
</protein>
<gene>
    <name evidence="1" type="ORF">ABQM86_00540</name>
</gene>
<sequence length="67" mass="7474">MQTNMRILNPSRKKNRPGSVFALQMPDGLFSFGRLVNTDANAGFGPGAQLIYLFKDRSESKNVANER</sequence>
<evidence type="ECO:0000313" key="1">
    <source>
        <dbReference type="EMBL" id="XDV71715.1"/>
    </source>
</evidence>
<name>A0AB39YMY5_9MICC</name>